<keyword evidence="3 7" id="KW-0489">Methyltransferase</keyword>
<evidence type="ECO:0000259" key="9">
    <source>
        <dbReference type="SMART" id="SM00650"/>
    </source>
</evidence>
<evidence type="ECO:0000256" key="2">
    <source>
        <dbReference type="ARBA" id="ARBA00022552"/>
    </source>
</evidence>
<dbReference type="Proteomes" id="UP000228777">
    <property type="component" value="Unassembled WGS sequence"/>
</dbReference>
<dbReference type="PROSITE" id="PS01131">
    <property type="entry name" value="RRNA_A_DIMETH"/>
    <property type="match status" value="1"/>
</dbReference>
<keyword evidence="4 7" id="KW-0808">Transferase</keyword>
<dbReference type="CDD" id="cd02440">
    <property type="entry name" value="AdoMet_MTases"/>
    <property type="match status" value="1"/>
</dbReference>
<dbReference type="EMBL" id="PEWP01000019">
    <property type="protein sequence ID" value="PIU46990.1"/>
    <property type="molecule type" value="Genomic_DNA"/>
</dbReference>
<dbReference type="PANTHER" id="PTHR11727">
    <property type="entry name" value="DIMETHYLADENOSINE TRANSFERASE"/>
    <property type="match status" value="1"/>
</dbReference>
<dbReference type="GO" id="GO:0003723">
    <property type="term" value="F:RNA binding"/>
    <property type="evidence" value="ECO:0007669"/>
    <property type="project" value="UniProtKB-UniRule"/>
</dbReference>
<keyword evidence="6 7" id="KW-0694">RNA-binding</keyword>
<dbReference type="GO" id="GO:0052908">
    <property type="term" value="F:16S rRNA (adenine(1518)-N(6)/adenine(1519)-N(6))-dimethyltransferase activity"/>
    <property type="evidence" value="ECO:0007669"/>
    <property type="project" value="UniProtKB-EC"/>
</dbReference>
<dbReference type="PROSITE" id="PS51689">
    <property type="entry name" value="SAM_RNA_A_N6_MT"/>
    <property type="match status" value="1"/>
</dbReference>
<dbReference type="NCBIfam" id="TIGR00755">
    <property type="entry name" value="ksgA"/>
    <property type="match status" value="1"/>
</dbReference>
<evidence type="ECO:0000256" key="5">
    <source>
        <dbReference type="ARBA" id="ARBA00022691"/>
    </source>
</evidence>
<evidence type="ECO:0000256" key="6">
    <source>
        <dbReference type="ARBA" id="ARBA00022884"/>
    </source>
</evidence>
<dbReference type="InterPro" id="IPR011530">
    <property type="entry name" value="rRNA_adenine_dimethylase"/>
</dbReference>
<dbReference type="InterPro" id="IPR023165">
    <property type="entry name" value="rRNA_Ade_diMease-like_C"/>
</dbReference>
<proteinExistence type="inferred from homology"/>
<evidence type="ECO:0000256" key="1">
    <source>
        <dbReference type="ARBA" id="ARBA00022490"/>
    </source>
</evidence>
<evidence type="ECO:0000313" key="10">
    <source>
        <dbReference type="EMBL" id="PIU46990.1"/>
    </source>
</evidence>
<dbReference type="Gene3D" id="1.10.8.100">
    <property type="entry name" value="Ribosomal RNA adenine dimethylase-like, domain 2"/>
    <property type="match status" value="1"/>
</dbReference>
<keyword evidence="1 7" id="KW-0963">Cytoplasm</keyword>
<reference evidence="11" key="1">
    <citation type="submission" date="2017-09" db="EMBL/GenBank/DDBJ databases">
        <title>Depth-based differentiation of microbial function through sediment-hosted aquifers and enrichment of novel symbionts in the deep terrestrial subsurface.</title>
        <authorList>
            <person name="Probst A.J."/>
            <person name="Ladd B."/>
            <person name="Jarett J.K."/>
            <person name="Geller-Mcgrath D.E."/>
            <person name="Sieber C.M.K."/>
            <person name="Emerson J.B."/>
            <person name="Anantharaman K."/>
            <person name="Thomas B.C."/>
            <person name="Malmstrom R."/>
            <person name="Stieglmeier M."/>
            <person name="Klingl A."/>
            <person name="Woyke T."/>
            <person name="Ryan C.M."/>
            <person name="Banfield J.F."/>
        </authorList>
    </citation>
    <scope>NUCLEOTIDE SEQUENCE [LARGE SCALE GENOMIC DNA]</scope>
</reference>
<comment type="function">
    <text evidence="7">Specifically dimethylates two adjacent adenosines (A1518 and A1519) in the loop of a conserved hairpin near the 3'-end of 16S rRNA in the 30S particle. May play a critical role in biogenesis of 30S subunits.</text>
</comment>
<dbReference type="Pfam" id="PF00398">
    <property type="entry name" value="RrnaAD"/>
    <property type="match status" value="1"/>
</dbReference>
<dbReference type="SMART" id="SM00650">
    <property type="entry name" value="rADc"/>
    <property type="match status" value="1"/>
</dbReference>
<dbReference type="SUPFAM" id="SSF53335">
    <property type="entry name" value="S-adenosyl-L-methionine-dependent methyltransferases"/>
    <property type="match status" value="1"/>
</dbReference>
<feature type="binding site" evidence="7 8">
    <location>
        <position position="134"/>
    </location>
    <ligand>
        <name>S-adenosyl-L-methionine</name>
        <dbReference type="ChEBI" id="CHEBI:59789"/>
    </ligand>
</feature>
<feature type="binding site" evidence="7 8">
    <location>
        <position position="41"/>
    </location>
    <ligand>
        <name>S-adenosyl-L-methionine</name>
        <dbReference type="ChEBI" id="CHEBI:59789"/>
    </ligand>
</feature>
<organism evidence="10 11">
    <name type="scientific">bacterium (Candidatus Gribaldobacteria) CG07_land_8_20_14_0_80_33_18</name>
    <dbReference type="NCBI Taxonomy" id="2014272"/>
    <lineage>
        <taxon>Bacteria</taxon>
        <taxon>Candidatus Gribaldobacteria</taxon>
    </lineage>
</organism>
<feature type="binding site" evidence="7 8">
    <location>
        <position position="114"/>
    </location>
    <ligand>
        <name>S-adenosyl-L-methionine</name>
        <dbReference type="ChEBI" id="CHEBI:59789"/>
    </ligand>
</feature>
<comment type="subcellular location">
    <subcellularLocation>
        <location evidence="7">Cytoplasm</location>
    </subcellularLocation>
</comment>
<dbReference type="AlphaFoldDB" id="A0A2M6Z3N1"/>
<dbReference type="InterPro" id="IPR020596">
    <property type="entry name" value="rRNA_Ade_Mease_Trfase_CS"/>
</dbReference>
<feature type="domain" description="Ribosomal RNA adenine methylase transferase N-terminal" evidence="9">
    <location>
        <begin position="46"/>
        <end position="222"/>
    </location>
</feature>
<feature type="binding site" evidence="7 8">
    <location>
        <position position="39"/>
    </location>
    <ligand>
        <name>S-adenosyl-L-methionine</name>
        <dbReference type="ChEBI" id="CHEBI:59789"/>
    </ligand>
</feature>
<evidence type="ECO:0000256" key="8">
    <source>
        <dbReference type="PROSITE-ProRule" id="PRU01026"/>
    </source>
</evidence>
<dbReference type="InterPro" id="IPR001737">
    <property type="entry name" value="KsgA/Erm"/>
</dbReference>
<keyword evidence="5 7" id="KW-0949">S-adenosyl-L-methionine</keyword>
<protein>
    <recommendedName>
        <fullName evidence="7">Ribosomal RNA small subunit methyltransferase A</fullName>
        <ecNumber evidence="7">2.1.1.182</ecNumber>
    </recommendedName>
    <alternativeName>
        <fullName evidence="7">16S rRNA (adenine(1518)-N(6)/adenine(1519)-N(6))-dimethyltransferase</fullName>
    </alternativeName>
    <alternativeName>
        <fullName evidence="7">16S rRNA dimethyladenosine transferase</fullName>
    </alternativeName>
    <alternativeName>
        <fullName evidence="7">16S rRNA dimethylase</fullName>
    </alternativeName>
    <alternativeName>
        <fullName evidence="7">S-adenosylmethionine-6-N', N'-adenosyl(rRNA) dimethyltransferase</fullName>
    </alternativeName>
</protein>
<evidence type="ECO:0000256" key="7">
    <source>
        <dbReference type="HAMAP-Rule" id="MF_00607"/>
    </source>
</evidence>
<dbReference type="EC" id="2.1.1.182" evidence="7"/>
<evidence type="ECO:0000313" key="11">
    <source>
        <dbReference type="Proteomes" id="UP000228777"/>
    </source>
</evidence>
<feature type="binding site" evidence="7 8">
    <location>
        <position position="66"/>
    </location>
    <ligand>
        <name>S-adenosyl-L-methionine</name>
        <dbReference type="ChEBI" id="CHEBI:59789"/>
    </ligand>
</feature>
<evidence type="ECO:0000256" key="4">
    <source>
        <dbReference type="ARBA" id="ARBA00022679"/>
    </source>
</evidence>
<comment type="similarity">
    <text evidence="7">Belongs to the class I-like SAM-binding methyltransferase superfamily. rRNA adenine N(6)-methyltransferase family. RsmA subfamily.</text>
</comment>
<dbReference type="Gene3D" id="3.40.50.150">
    <property type="entry name" value="Vaccinia Virus protein VP39"/>
    <property type="match status" value="1"/>
</dbReference>
<dbReference type="PANTHER" id="PTHR11727:SF7">
    <property type="entry name" value="DIMETHYLADENOSINE TRANSFERASE-RELATED"/>
    <property type="match status" value="1"/>
</dbReference>
<dbReference type="HAMAP" id="MF_00607">
    <property type="entry name" value="16SrRNA_methyltr_A"/>
    <property type="match status" value="1"/>
</dbReference>
<dbReference type="GO" id="GO:0005829">
    <property type="term" value="C:cytosol"/>
    <property type="evidence" value="ECO:0007669"/>
    <property type="project" value="TreeGrafter"/>
</dbReference>
<gene>
    <name evidence="7 10" type="primary">rsmA</name>
    <name evidence="7" type="synonym">ksgA</name>
    <name evidence="10" type="ORF">COS93_01105</name>
</gene>
<comment type="catalytic activity">
    <reaction evidence="7">
        <text>adenosine(1518)/adenosine(1519) in 16S rRNA + 4 S-adenosyl-L-methionine = N(6)-dimethyladenosine(1518)/N(6)-dimethyladenosine(1519) in 16S rRNA + 4 S-adenosyl-L-homocysteine + 4 H(+)</text>
        <dbReference type="Rhea" id="RHEA:19609"/>
        <dbReference type="Rhea" id="RHEA-COMP:10232"/>
        <dbReference type="Rhea" id="RHEA-COMP:10233"/>
        <dbReference type="ChEBI" id="CHEBI:15378"/>
        <dbReference type="ChEBI" id="CHEBI:57856"/>
        <dbReference type="ChEBI" id="CHEBI:59789"/>
        <dbReference type="ChEBI" id="CHEBI:74411"/>
        <dbReference type="ChEBI" id="CHEBI:74493"/>
        <dbReference type="EC" id="2.1.1.182"/>
    </reaction>
</comment>
<keyword evidence="2 7" id="KW-0698">rRNA processing</keyword>
<name>A0A2M6Z3N1_9BACT</name>
<dbReference type="InterPro" id="IPR029063">
    <property type="entry name" value="SAM-dependent_MTases_sf"/>
</dbReference>
<dbReference type="InterPro" id="IPR020598">
    <property type="entry name" value="rRNA_Ade_methylase_Trfase_N"/>
</dbReference>
<feature type="binding site" evidence="7 8">
    <location>
        <position position="87"/>
    </location>
    <ligand>
        <name>S-adenosyl-L-methionine</name>
        <dbReference type="ChEBI" id="CHEBI:59789"/>
    </ligand>
</feature>
<accession>A0A2M6Z3N1</accession>
<comment type="caution">
    <text evidence="10">The sequence shown here is derived from an EMBL/GenBank/DDBJ whole genome shotgun (WGS) entry which is preliminary data.</text>
</comment>
<sequence length="300" mass="34217">MELTSKKFIRSLLKKNEIGARENGRVVGGWRPSKGLGQNFLVSKEILKKIIKAAELKSSDIVLEIGPGIGTLTYELAKRVKKVIAIEKDPNLVRILNNELRIMEIKNVKIIQDDILKIHNSKFMIHNSYKVVANLPYYITSPVIRKFLETENKPKLMVLMVQKEVSQRICPPARAGAKRKMNLLAVSVQFYSKPEIISFVSKKSFWPSPKVDSAILQIAPLINADKKLINADLFFKVVKAGFSQPRKQLLNNFSKGKFKNFTREKIKNWLLVNGIKPEQRAENLSLKDWLNLTRSLPLDV</sequence>
<evidence type="ECO:0000256" key="3">
    <source>
        <dbReference type="ARBA" id="ARBA00022603"/>
    </source>
</evidence>